<reference evidence="18 19" key="1">
    <citation type="submission" date="2019-03" db="EMBL/GenBank/DDBJ databases">
        <title>Genomic Encyclopedia of Type Strains, Phase IV (KMG-IV): sequencing the most valuable type-strain genomes for metagenomic binning, comparative biology and taxonomic classification.</title>
        <authorList>
            <person name="Goeker M."/>
        </authorList>
    </citation>
    <scope>NUCLEOTIDE SEQUENCE [LARGE SCALE GENOMIC DNA]</scope>
    <source>
        <strain evidence="18 19">DSM 2286</strain>
    </source>
</reference>
<evidence type="ECO:0000256" key="13">
    <source>
        <dbReference type="PIRSR" id="PIRSR634183-3"/>
    </source>
</evidence>
<keyword evidence="7 13" id="KW-0274">FAD</keyword>
<evidence type="ECO:0000256" key="8">
    <source>
        <dbReference type="ARBA" id="ARBA00022946"/>
    </source>
</evidence>
<dbReference type="InterPro" id="IPR037069">
    <property type="entry name" value="AcylCoA_DH/ox_N_sf"/>
</dbReference>
<dbReference type="Pfam" id="PF00441">
    <property type="entry name" value="Acyl-CoA_dh_1"/>
    <property type="match status" value="1"/>
</dbReference>
<evidence type="ECO:0000256" key="14">
    <source>
        <dbReference type="RuleBase" id="RU362125"/>
    </source>
</evidence>
<feature type="domain" description="Acyl-CoA dehydrogenase/oxidase C-terminal" evidence="15">
    <location>
        <begin position="235"/>
        <end position="388"/>
    </location>
</feature>
<dbReference type="FunFam" id="1.10.540.10:FF:000022">
    <property type="entry name" value="Isovaleryl-CoA dehydrogenase isoform 2"/>
    <property type="match status" value="1"/>
</dbReference>
<dbReference type="InterPro" id="IPR013786">
    <property type="entry name" value="AcylCoA_DH/ox_N"/>
</dbReference>
<dbReference type="EC" id="1.3.8.4" evidence="4"/>
<dbReference type="FunFam" id="1.20.140.10:FF:000003">
    <property type="entry name" value="isovaleryl-CoA dehydrogenase, mitochondrial"/>
    <property type="match status" value="1"/>
</dbReference>
<evidence type="ECO:0000256" key="5">
    <source>
        <dbReference type="ARBA" id="ARBA00018258"/>
    </source>
</evidence>
<evidence type="ECO:0000256" key="3">
    <source>
        <dbReference type="ARBA" id="ARBA00009347"/>
    </source>
</evidence>
<dbReference type="Gene3D" id="1.10.540.10">
    <property type="entry name" value="Acyl-CoA dehydrogenase/oxidase, N-terminal domain"/>
    <property type="match status" value="1"/>
</dbReference>
<sequence length="393" mass="42773">MNTLPGLNFFLGEEIDMLRDSVAGFAAREIAPRAAEADRTDQFPMDLWRKFGELGLLGLTVAEEYGGAGMGYLAHMIAMEELSRASGSIALSYGAHSNLCVNQIHRNGTPAQKERFLPRLISGEHIGALAMSEPNAGSDVVSMQLRAEKKGDRYVLNGTKMWITNGPDCDVLVVYAKTDPAAGTRGITAFVLETDSPGFSVAQKLDKLGMRGSHTGELVFRDVEIPAENVLGQVNEGVKVLMSGLDYERAVLAGGPLGLMQAAMDVVVPYIHDRRQFGQSIGEFQLIQAKVADMYTTLQACRAYLYAVGRQLDALGSGHVRQVRKDCAGVILYCAEKATWLAGEAIQILGGNGYVNDYPTGRLWRDAKLYEIGAGTSEIRRMLIGRELFDETK</sequence>
<evidence type="ECO:0000256" key="2">
    <source>
        <dbReference type="ARBA" id="ARBA00004898"/>
    </source>
</evidence>
<comment type="caution">
    <text evidence="18">The sequence shown here is derived from an EMBL/GenBank/DDBJ whole genome shotgun (WGS) entry which is preliminary data.</text>
</comment>
<feature type="binding site" evidence="12">
    <location>
        <begin position="374"/>
        <end position="375"/>
    </location>
    <ligand>
        <name>substrate</name>
    </ligand>
</feature>
<dbReference type="PIRSF" id="PIRSF016578">
    <property type="entry name" value="HsaA"/>
    <property type="match status" value="1"/>
</dbReference>
<dbReference type="InterPro" id="IPR046373">
    <property type="entry name" value="Acyl-CoA_Oxase/DH_mid-dom_sf"/>
</dbReference>
<evidence type="ECO:0000313" key="19">
    <source>
        <dbReference type="Proteomes" id="UP000295169"/>
    </source>
</evidence>
<dbReference type="AlphaFoldDB" id="A0A4R1P819"/>
<comment type="catalytic activity">
    <reaction evidence="10">
        <text>3-methylbutanoyl-CoA + oxidized [electron-transfer flavoprotein] + H(+) = 3-methylbut-2-enoyl-CoA + reduced [electron-transfer flavoprotein]</text>
        <dbReference type="Rhea" id="RHEA:12276"/>
        <dbReference type="Rhea" id="RHEA-COMP:10685"/>
        <dbReference type="Rhea" id="RHEA-COMP:10686"/>
        <dbReference type="ChEBI" id="CHEBI:15378"/>
        <dbReference type="ChEBI" id="CHEBI:57344"/>
        <dbReference type="ChEBI" id="CHEBI:57345"/>
        <dbReference type="ChEBI" id="CHEBI:57692"/>
        <dbReference type="ChEBI" id="CHEBI:58307"/>
        <dbReference type="EC" id="1.3.8.4"/>
    </reaction>
</comment>
<dbReference type="InterPro" id="IPR009100">
    <property type="entry name" value="AcylCoA_DH/oxidase_NM_dom_sf"/>
</dbReference>
<feature type="binding site" evidence="13">
    <location>
        <position position="285"/>
    </location>
    <ligand>
        <name>FAD</name>
        <dbReference type="ChEBI" id="CHEBI:57692"/>
    </ligand>
</feature>
<dbReference type="PROSITE" id="PS00073">
    <property type="entry name" value="ACYL_COA_DH_2"/>
    <property type="match status" value="1"/>
</dbReference>
<dbReference type="GO" id="GO:0006552">
    <property type="term" value="P:L-leucine catabolic process"/>
    <property type="evidence" value="ECO:0007669"/>
    <property type="project" value="TreeGrafter"/>
</dbReference>
<accession>A0A4R1P819</accession>
<dbReference type="FunFam" id="2.40.110.10:FF:000004">
    <property type="entry name" value="Isovaleryl-CoA dehydrogenase, mitochondrial"/>
    <property type="match status" value="1"/>
</dbReference>
<dbReference type="EMBL" id="SMMU01000036">
    <property type="protein sequence ID" value="TCL22028.1"/>
    <property type="molecule type" value="Genomic_DNA"/>
</dbReference>
<proteinExistence type="inferred from homology"/>
<feature type="binding site" evidence="13">
    <location>
        <begin position="162"/>
        <end position="164"/>
    </location>
    <ligand>
        <name>FAD</name>
        <dbReference type="ChEBI" id="CHEBI:57692"/>
    </ligand>
</feature>
<keyword evidence="6 14" id="KW-0285">Flavoprotein</keyword>
<dbReference type="Pfam" id="PF02771">
    <property type="entry name" value="Acyl-CoA_dh_N"/>
    <property type="match status" value="1"/>
</dbReference>
<dbReference type="SUPFAM" id="SSF47203">
    <property type="entry name" value="Acyl-CoA dehydrogenase C-terminal domain-like"/>
    <property type="match status" value="1"/>
</dbReference>
<dbReference type="CDD" id="cd01156">
    <property type="entry name" value="IVD"/>
    <property type="match status" value="1"/>
</dbReference>
<evidence type="ECO:0000259" key="16">
    <source>
        <dbReference type="Pfam" id="PF02770"/>
    </source>
</evidence>
<comment type="pathway">
    <text evidence="2">Amino-acid degradation; L-leucine degradation; (S)-3-hydroxy-3-methylglutaryl-CoA from 3-isovaleryl-CoA: step 1/3.</text>
</comment>
<dbReference type="PROSITE" id="PS00072">
    <property type="entry name" value="ACYL_COA_DH_1"/>
    <property type="match status" value="1"/>
</dbReference>
<dbReference type="SUPFAM" id="SSF56645">
    <property type="entry name" value="Acyl-CoA dehydrogenase NM domain-like"/>
    <property type="match status" value="1"/>
</dbReference>
<evidence type="ECO:0000256" key="6">
    <source>
        <dbReference type="ARBA" id="ARBA00022630"/>
    </source>
</evidence>
<feature type="binding site" evidence="12">
    <location>
        <position position="138"/>
    </location>
    <ligand>
        <name>substrate</name>
    </ligand>
</feature>
<dbReference type="PANTHER" id="PTHR43884">
    <property type="entry name" value="ACYL-COA DEHYDROGENASE"/>
    <property type="match status" value="1"/>
</dbReference>
<evidence type="ECO:0000256" key="12">
    <source>
        <dbReference type="PIRSR" id="PIRSR634183-2"/>
    </source>
</evidence>
<evidence type="ECO:0000259" key="15">
    <source>
        <dbReference type="Pfam" id="PF00441"/>
    </source>
</evidence>
<dbReference type="InterPro" id="IPR034183">
    <property type="entry name" value="IVD"/>
</dbReference>
<feature type="domain" description="Acyl-CoA oxidase/dehydrogenase middle" evidence="16">
    <location>
        <begin position="128"/>
        <end position="223"/>
    </location>
</feature>
<dbReference type="Proteomes" id="UP000295169">
    <property type="component" value="Unassembled WGS sequence"/>
</dbReference>
<dbReference type="GO" id="GO:0050660">
    <property type="term" value="F:flavin adenine dinucleotide binding"/>
    <property type="evidence" value="ECO:0007669"/>
    <property type="project" value="InterPro"/>
</dbReference>
<feature type="binding site" evidence="13">
    <location>
        <begin position="347"/>
        <end position="351"/>
    </location>
    <ligand>
        <name>FAD</name>
        <dbReference type="ChEBI" id="CHEBI:57692"/>
    </ligand>
</feature>
<dbReference type="InterPro" id="IPR006089">
    <property type="entry name" value="Acyl-CoA_DH_CS"/>
</dbReference>
<keyword evidence="8" id="KW-0809">Transit peptide</keyword>
<dbReference type="Gene3D" id="2.40.110.10">
    <property type="entry name" value="Butyryl-CoA Dehydrogenase, subunit A, domain 2"/>
    <property type="match status" value="1"/>
</dbReference>
<protein>
    <recommendedName>
        <fullName evidence="5">Isovaleryl-CoA dehydrogenase, mitochondrial</fullName>
        <ecNumber evidence="4">1.3.8.4</ecNumber>
    </recommendedName>
</protein>
<evidence type="ECO:0000256" key="4">
    <source>
        <dbReference type="ARBA" id="ARBA00012044"/>
    </source>
</evidence>
<gene>
    <name evidence="18" type="ORF">EV691_1363</name>
</gene>
<evidence type="ECO:0000256" key="11">
    <source>
        <dbReference type="PIRSR" id="PIRSR634183-1"/>
    </source>
</evidence>
<feature type="active site" description="Proton acceptor" evidence="11">
    <location>
        <position position="248"/>
    </location>
</feature>
<evidence type="ECO:0000256" key="10">
    <source>
        <dbReference type="ARBA" id="ARBA00052875"/>
    </source>
</evidence>
<dbReference type="GO" id="GO:0008470">
    <property type="term" value="F:3-methylbutanoyl-CoA dehydrogenase activity"/>
    <property type="evidence" value="ECO:0007669"/>
    <property type="project" value="UniProtKB-EC"/>
</dbReference>
<dbReference type="PANTHER" id="PTHR43884:SF12">
    <property type="entry name" value="ISOVALERYL-COA DEHYDROGENASE, MITOCHONDRIAL-RELATED"/>
    <property type="match status" value="1"/>
</dbReference>
<feature type="binding site" evidence="13">
    <location>
        <begin position="129"/>
        <end position="138"/>
    </location>
    <ligand>
        <name>FAD</name>
        <dbReference type="ChEBI" id="CHEBI:57692"/>
    </ligand>
</feature>
<keyword evidence="9 14" id="KW-0560">Oxidoreductase</keyword>
<evidence type="ECO:0000313" key="18">
    <source>
        <dbReference type="EMBL" id="TCL22028.1"/>
    </source>
</evidence>
<dbReference type="InterPro" id="IPR009075">
    <property type="entry name" value="AcylCo_DH/oxidase_C"/>
</dbReference>
<evidence type="ECO:0000259" key="17">
    <source>
        <dbReference type="Pfam" id="PF02771"/>
    </source>
</evidence>
<dbReference type="Gene3D" id="1.20.140.10">
    <property type="entry name" value="Butyryl-CoA Dehydrogenase, subunit A, domain 3"/>
    <property type="match status" value="1"/>
</dbReference>
<dbReference type="RefSeq" id="WP_131299536.1">
    <property type="nucleotide sequence ID" value="NZ_JBHLST010000008.1"/>
</dbReference>
<name>A0A4R1P819_9GAMM</name>
<feature type="binding site" evidence="12">
    <location>
        <begin position="246"/>
        <end position="249"/>
    </location>
    <ligand>
        <name>substrate</name>
    </ligand>
</feature>
<evidence type="ECO:0000256" key="9">
    <source>
        <dbReference type="ARBA" id="ARBA00023002"/>
    </source>
</evidence>
<feature type="binding site" evidence="13">
    <location>
        <position position="274"/>
    </location>
    <ligand>
        <name>FAD</name>
        <dbReference type="ChEBI" id="CHEBI:57692"/>
    </ligand>
</feature>
<comment type="similarity">
    <text evidence="3 14">Belongs to the acyl-CoA dehydrogenase family.</text>
</comment>
<dbReference type="InterPro" id="IPR036250">
    <property type="entry name" value="AcylCo_DH-like_C"/>
</dbReference>
<dbReference type="Pfam" id="PF02770">
    <property type="entry name" value="Acyl-CoA_dh_M"/>
    <property type="match status" value="1"/>
</dbReference>
<evidence type="ECO:0000256" key="1">
    <source>
        <dbReference type="ARBA" id="ARBA00001974"/>
    </source>
</evidence>
<dbReference type="InterPro" id="IPR006091">
    <property type="entry name" value="Acyl-CoA_Oxase/DH_mid-dom"/>
</dbReference>
<organism evidence="18 19">
    <name type="scientific">Azotobacter chroococcum</name>
    <dbReference type="NCBI Taxonomy" id="353"/>
    <lineage>
        <taxon>Bacteria</taxon>
        <taxon>Pseudomonadati</taxon>
        <taxon>Pseudomonadota</taxon>
        <taxon>Gammaproteobacteria</taxon>
        <taxon>Pseudomonadales</taxon>
        <taxon>Pseudomonadaceae</taxon>
        <taxon>Azotobacter</taxon>
    </lineage>
</organism>
<feature type="domain" description="Acyl-CoA dehydrogenase/oxidase N-terminal" evidence="17">
    <location>
        <begin position="13"/>
        <end position="124"/>
    </location>
</feature>
<comment type="cofactor">
    <cofactor evidence="1 13 14">
        <name>FAD</name>
        <dbReference type="ChEBI" id="CHEBI:57692"/>
    </cofactor>
</comment>
<feature type="binding site" evidence="13">
    <location>
        <begin position="376"/>
        <end position="378"/>
    </location>
    <ligand>
        <name>FAD</name>
        <dbReference type="ChEBI" id="CHEBI:57692"/>
    </ligand>
</feature>
<evidence type="ECO:0000256" key="7">
    <source>
        <dbReference type="ARBA" id="ARBA00022827"/>
    </source>
</evidence>